<dbReference type="EMBL" id="GGEC01054436">
    <property type="protein sequence ID" value="MBX34920.1"/>
    <property type="molecule type" value="Transcribed_RNA"/>
</dbReference>
<evidence type="ECO:0000313" key="1">
    <source>
        <dbReference type="EMBL" id="MBX34920.1"/>
    </source>
</evidence>
<reference evidence="1" key="1">
    <citation type="submission" date="2018-02" db="EMBL/GenBank/DDBJ databases">
        <title>Rhizophora mucronata_Transcriptome.</title>
        <authorList>
            <person name="Meera S.P."/>
            <person name="Sreeshan A."/>
            <person name="Augustine A."/>
        </authorList>
    </citation>
    <scope>NUCLEOTIDE SEQUENCE</scope>
    <source>
        <tissue evidence="1">Leaf</tissue>
    </source>
</reference>
<dbReference type="GO" id="GO:0016301">
    <property type="term" value="F:kinase activity"/>
    <property type="evidence" value="ECO:0007669"/>
    <property type="project" value="UniProtKB-KW"/>
</dbReference>
<sequence length="111" mass="12685">MFALLQTGLSPRLKVTLTGTFRSPKMFENELFLRSSVSRALELNDLFCQMLAGMEPLNILFSIDSVWRKGKFEKLPGIDPLRWLSERSTVLILSESFDGMGPIRSFQLRSK</sequence>
<keyword evidence="1" id="KW-0418">Kinase</keyword>
<proteinExistence type="predicted"/>
<accession>A0A2P2MXH1</accession>
<keyword evidence="1" id="KW-0675">Receptor</keyword>
<name>A0A2P2MXH1_RHIMU</name>
<dbReference type="AlphaFoldDB" id="A0A2P2MXH1"/>
<keyword evidence="1" id="KW-0808">Transferase</keyword>
<organism evidence="1">
    <name type="scientific">Rhizophora mucronata</name>
    <name type="common">Asiatic mangrove</name>
    <dbReference type="NCBI Taxonomy" id="61149"/>
    <lineage>
        <taxon>Eukaryota</taxon>
        <taxon>Viridiplantae</taxon>
        <taxon>Streptophyta</taxon>
        <taxon>Embryophyta</taxon>
        <taxon>Tracheophyta</taxon>
        <taxon>Spermatophyta</taxon>
        <taxon>Magnoliopsida</taxon>
        <taxon>eudicotyledons</taxon>
        <taxon>Gunneridae</taxon>
        <taxon>Pentapetalae</taxon>
        <taxon>rosids</taxon>
        <taxon>fabids</taxon>
        <taxon>Malpighiales</taxon>
        <taxon>Rhizophoraceae</taxon>
        <taxon>Rhizophora</taxon>
    </lineage>
</organism>
<protein>
    <submittedName>
        <fullName evidence="1">Putative LRR receptor-like serine/threonine-protein kinase At1g06840 isoform X1</fullName>
    </submittedName>
</protein>